<accession>A0AAV5VJ53</accession>
<feature type="region of interest" description="Disordered" evidence="1">
    <location>
        <begin position="70"/>
        <end position="90"/>
    </location>
</feature>
<evidence type="ECO:0000313" key="3">
    <source>
        <dbReference type="Proteomes" id="UP001432322"/>
    </source>
</evidence>
<protein>
    <submittedName>
        <fullName evidence="2">Uncharacterized protein</fullName>
    </submittedName>
</protein>
<name>A0AAV5VJ53_9BILA</name>
<gene>
    <name evidence="2" type="ORF">PFISCL1PPCAC_9111</name>
</gene>
<comment type="caution">
    <text evidence="2">The sequence shown here is derived from an EMBL/GenBank/DDBJ whole genome shotgun (WGS) entry which is preliminary data.</text>
</comment>
<dbReference type="Proteomes" id="UP001432322">
    <property type="component" value="Unassembled WGS sequence"/>
</dbReference>
<reference evidence="2" key="1">
    <citation type="submission" date="2023-10" db="EMBL/GenBank/DDBJ databases">
        <title>Genome assembly of Pristionchus species.</title>
        <authorList>
            <person name="Yoshida K."/>
            <person name="Sommer R.J."/>
        </authorList>
    </citation>
    <scope>NUCLEOTIDE SEQUENCE</scope>
    <source>
        <strain evidence="2">RS5133</strain>
    </source>
</reference>
<feature type="non-terminal residue" evidence="2">
    <location>
        <position position="1"/>
    </location>
</feature>
<keyword evidence="3" id="KW-1185">Reference proteome</keyword>
<evidence type="ECO:0000313" key="2">
    <source>
        <dbReference type="EMBL" id="GMT17814.1"/>
    </source>
</evidence>
<sequence>DLSTTMITKMKQINKGFNKLSSNDGLWFLRCLSIRSCSRPRIHQLSCPISPSADVDWNLQILTRNAPRSVTWTANNNPPESASWARPRTRTPAENQTVIVSLVGVVQSDG</sequence>
<dbReference type="EMBL" id="BTSY01000003">
    <property type="protein sequence ID" value="GMT17814.1"/>
    <property type="molecule type" value="Genomic_DNA"/>
</dbReference>
<evidence type="ECO:0000256" key="1">
    <source>
        <dbReference type="SAM" id="MobiDB-lite"/>
    </source>
</evidence>
<organism evidence="2 3">
    <name type="scientific">Pristionchus fissidentatus</name>
    <dbReference type="NCBI Taxonomy" id="1538716"/>
    <lineage>
        <taxon>Eukaryota</taxon>
        <taxon>Metazoa</taxon>
        <taxon>Ecdysozoa</taxon>
        <taxon>Nematoda</taxon>
        <taxon>Chromadorea</taxon>
        <taxon>Rhabditida</taxon>
        <taxon>Rhabditina</taxon>
        <taxon>Diplogasteromorpha</taxon>
        <taxon>Diplogasteroidea</taxon>
        <taxon>Neodiplogasteridae</taxon>
        <taxon>Pristionchus</taxon>
    </lineage>
</organism>
<feature type="compositionally biased region" description="Polar residues" evidence="1">
    <location>
        <begin position="70"/>
        <end position="80"/>
    </location>
</feature>
<dbReference type="AlphaFoldDB" id="A0AAV5VJ53"/>
<proteinExistence type="predicted"/>